<sequence length="133" mass="14554">MTNREDNGTNMFHSINLRQANDGVWARKELFLISIYEAKNANELNPVQVCSTVKADKTSAGGKGWVNGQSCARPGPKRVNSGLNVCTGWPAIGRGCLHYRFSQFSCHHGRMRQIRPAGPVRSGPTGQTVQVNS</sequence>
<dbReference type="EMBL" id="CAAALY010017148">
    <property type="protein sequence ID" value="VEL13241.1"/>
    <property type="molecule type" value="Genomic_DNA"/>
</dbReference>
<dbReference type="AlphaFoldDB" id="A0A448WJF0"/>
<accession>A0A448WJF0</accession>
<feature type="region of interest" description="Disordered" evidence="1">
    <location>
        <begin position="114"/>
        <end position="133"/>
    </location>
</feature>
<organism evidence="2 3">
    <name type="scientific">Protopolystoma xenopodis</name>
    <dbReference type="NCBI Taxonomy" id="117903"/>
    <lineage>
        <taxon>Eukaryota</taxon>
        <taxon>Metazoa</taxon>
        <taxon>Spiralia</taxon>
        <taxon>Lophotrochozoa</taxon>
        <taxon>Platyhelminthes</taxon>
        <taxon>Monogenea</taxon>
        <taxon>Polyopisthocotylea</taxon>
        <taxon>Polystomatidea</taxon>
        <taxon>Polystomatidae</taxon>
        <taxon>Protopolystoma</taxon>
    </lineage>
</organism>
<evidence type="ECO:0000313" key="2">
    <source>
        <dbReference type="EMBL" id="VEL13241.1"/>
    </source>
</evidence>
<evidence type="ECO:0000313" key="3">
    <source>
        <dbReference type="Proteomes" id="UP000784294"/>
    </source>
</evidence>
<keyword evidence="3" id="KW-1185">Reference proteome</keyword>
<evidence type="ECO:0000256" key="1">
    <source>
        <dbReference type="SAM" id="MobiDB-lite"/>
    </source>
</evidence>
<comment type="caution">
    <text evidence="2">The sequence shown here is derived from an EMBL/GenBank/DDBJ whole genome shotgun (WGS) entry which is preliminary data.</text>
</comment>
<dbReference type="Proteomes" id="UP000784294">
    <property type="component" value="Unassembled WGS sequence"/>
</dbReference>
<gene>
    <name evidence="2" type="ORF">PXEA_LOCUS6681</name>
</gene>
<feature type="compositionally biased region" description="Polar residues" evidence="1">
    <location>
        <begin position="124"/>
        <end position="133"/>
    </location>
</feature>
<proteinExistence type="predicted"/>
<protein>
    <submittedName>
        <fullName evidence="2">Uncharacterized protein</fullName>
    </submittedName>
</protein>
<reference evidence="2" key="1">
    <citation type="submission" date="2018-11" db="EMBL/GenBank/DDBJ databases">
        <authorList>
            <consortium name="Pathogen Informatics"/>
        </authorList>
    </citation>
    <scope>NUCLEOTIDE SEQUENCE</scope>
</reference>
<name>A0A448WJF0_9PLAT</name>